<evidence type="ECO:0000259" key="2">
    <source>
        <dbReference type="SMART" id="SM00909"/>
    </source>
</evidence>
<proteinExistence type="predicted"/>
<dbReference type="EMBL" id="DRUZ01000100">
    <property type="protein sequence ID" value="HHS02563.1"/>
    <property type="molecule type" value="Genomic_DNA"/>
</dbReference>
<dbReference type="Pfam" id="PF10646">
    <property type="entry name" value="Germane"/>
    <property type="match status" value="2"/>
</dbReference>
<comment type="caution">
    <text evidence="3">The sequence shown here is derived from an EMBL/GenBank/DDBJ whole genome shotgun (WGS) entry which is preliminary data.</text>
</comment>
<protein>
    <recommendedName>
        <fullName evidence="2">GerMN domain-containing protein</fullName>
    </recommendedName>
</protein>
<dbReference type="SMART" id="SM00909">
    <property type="entry name" value="Germane"/>
    <property type="match status" value="2"/>
</dbReference>
<dbReference type="InterPro" id="IPR019606">
    <property type="entry name" value="GerMN"/>
</dbReference>
<sequence length="327" mass="37947">MRKRIIFFAVLSFLIFLTGCSWESLSSTSQENTYANKSTKTDNGIKFEVVESDVYFSQQTGQSKNLASVKTIFCDKNHNLVLTEVFSNKTLDIAKRGLELSIFSASRQRNLRTFGLFCIFPDSVKINFLKIEKNAATIDLSSEFYKQKYLDFYIKAITFYLTSFENIDRVYFYNEGKSYTNKAFERKKAGQVIIFVPQKVLSEIFLVPKWIDIPDKFKNIPMTFAQKSLINSLSYRFSKLNGLKLNNVNLKEKTLYIDLSKELLNLKGTAQVDIVISSICFTAREIDKALKYLKISIDGKELYLDQYDLREKIDMDQFKFNSLKIRL</sequence>
<name>A0A7C5V510_9FIRM</name>
<feature type="domain" description="GerMN" evidence="2">
    <location>
        <begin position="222"/>
        <end position="306"/>
    </location>
</feature>
<organism evidence="3">
    <name type="scientific">Caldicellulosiruptor owensensis</name>
    <dbReference type="NCBI Taxonomy" id="55205"/>
    <lineage>
        <taxon>Bacteria</taxon>
        <taxon>Bacillati</taxon>
        <taxon>Bacillota</taxon>
        <taxon>Bacillota incertae sedis</taxon>
        <taxon>Caldicellulosiruptorales</taxon>
        <taxon>Caldicellulosiruptoraceae</taxon>
        <taxon>Caldicellulosiruptor</taxon>
    </lineage>
</organism>
<keyword evidence="1" id="KW-0732">Signal</keyword>
<reference evidence="3" key="1">
    <citation type="journal article" date="2020" name="mSystems">
        <title>Genome- and Community-Level Interaction Insights into Carbon Utilization and Element Cycling Functions of Hydrothermarchaeota in Hydrothermal Sediment.</title>
        <authorList>
            <person name="Zhou Z."/>
            <person name="Liu Y."/>
            <person name="Xu W."/>
            <person name="Pan J."/>
            <person name="Luo Z.H."/>
            <person name="Li M."/>
        </authorList>
    </citation>
    <scope>NUCLEOTIDE SEQUENCE [LARGE SCALE GENOMIC DNA]</scope>
    <source>
        <strain evidence="3">SpSt-102</strain>
    </source>
</reference>
<accession>A0A7C5V510</accession>
<dbReference type="AlphaFoldDB" id="A0A7C5V510"/>
<evidence type="ECO:0000256" key="1">
    <source>
        <dbReference type="SAM" id="SignalP"/>
    </source>
</evidence>
<gene>
    <name evidence="3" type="ORF">ENL71_08810</name>
</gene>
<dbReference type="PROSITE" id="PS51257">
    <property type="entry name" value="PROKAR_LIPOPROTEIN"/>
    <property type="match status" value="1"/>
</dbReference>
<feature type="chain" id="PRO_5039407861" description="GerMN domain-containing protein" evidence="1">
    <location>
        <begin position="24"/>
        <end position="327"/>
    </location>
</feature>
<evidence type="ECO:0000313" key="3">
    <source>
        <dbReference type="EMBL" id="HHS02563.1"/>
    </source>
</evidence>
<feature type="signal peptide" evidence="1">
    <location>
        <begin position="1"/>
        <end position="23"/>
    </location>
</feature>
<feature type="domain" description="GerMN" evidence="2">
    <location>
        <begin position="95"/>
        <end position="183"/>
    </location>
</feature>